<dbReference type="InterPro" id="IPR002104">
    <property type="entry name" value="Integrase_catalytic"/>
</dbReference>
<evidence type="ECO:0000313" key="9">
    <source>
        <dbReference type="EMBL" id="SHH16600.1"/>
    </source>
</evidence>
<dbReference type="GO" id="GO:0003677">
    <property type="term" value="F:DNA binding"/>
    <property type="evidence" value="ECO:0007669"/>
    <property type="project" value="UniProtKB-UniRule"/>
</dbReference>
<evidence type="ECO:0000259" key="8">
    <source>
        <dbReference type="PROSITE" id="PS51900"/>
    </source>
</evidence>
<protein>
    <submittedName>
        <fullName evidence="9">Phage integrase family protein</fullName>
    </submittedName>
</protein>
<evidence type="ECO:0000259" key="7">
    <source>
        <dbReference type="PROSITE" id="PS51898"/>
    </source>
</evidence>
<accession>A0A1M5QS50</accession>
<reference evidence="9 10" key="1">
    <citation type="submission" date="2016-11" db="EMBL/GenBank/DDBJ databases">
        <authorList>
            <person name="Jaros S."/>
            <person name="Januszkiewicz K."/>
            <person name="Wedrychowicz H."/>
        </authorList>
    </citation>
    <scope>NUCLEOTIDE SEQUENCE [LARGE SCALE GENOMIC DNA]</scope>
    <source>
        <strain evidence="9 10">GAS138</strain>
    </source>
</reference>
<evidence type="ECO:0000256" key="3">
    <source>
        <dbReference type="ARBA" id="ARBA00023125"/>
    </source>
</evidence>
<keyword evidence="4" id="KW-0233">DNA recombination</keyword>
<dbReference type="InterPro" id="IPR010998">
    <property type="entry name" value="Integrase_recombinase_N"/>
</dbReference>
<dbReference type="InterPro" id="IPR038488">
    <property type="entry name" value="Integrase_DNA-bd_sf"/>
</dbReference>
<organism evidence="9 10">
    <name type="scientific">Bradyrhizobium erythrophlei</name>
    <dbReference type="NCBI Taxonomy" id="1437360"/>
    <lineage>
        <taxon>Bacteria</taxon>
        <taxon>Pseudomonadati</taxon>
        <taxon>Pseudomonadota</taxon>
        <taxon>Alphaproteobacteria</taxon>
        <taxon>Hyphomicrobiales</taxon>
        <taxon>Nitrobacteraceae</taxon>
        <taxon>Bradyrhizobium</taxon>
    </lineage>
</organism>
<dbReference type="Gene3D" id="1.10.150.130">
    <property type="match status" value="1"/>
</dbReference>
<dbReference type="InterPro" id="IPR011010">
    <property type="entry name" value="DNA_brk_join_enz"/>
</dbReference>
<dbReference type="PROSITE" id="PS51900">
    <property type="entry name" value="CB"/>
    <property type="match status" value="1"/>
</dbReference>
<dbReference type="InterPro" id="IPR013762">
    <property type="entry name" value="Integrase-like_cat_sf"/>
</dbReference>
<dbReference type="Gene3D" id="1.10.443.10">
    <property type="entry name" value="Intergrase catalytic core"/>
    <property type="match status" value="1"/>
</dbReference>
<feature type="domain" description="Core-binding (CB)" evidence="8">
    <location>
        <begin position="135"/>
        <end position="227"/>
    </location>
</feature>
<dbReference type="PANTHER" id="PTHR30629">
    <property type="entry name" value="PROPHAGE INTEGRASE"/>
    <property type="match status" value="1"/>
</dbReference>
<evidence type="ECO:0000256" key="5">
    <source>
        <dbReference type="PROSITE-ProRule" id="PRU01248"/>
    </source>
</evidence>
<evidence type="ECO:0000256" key="6">
    <source>
        <dbReference type="SAM" id="MobiDB-lite"/>
    </source>
</evidence>
<dbReference type="OrthoDB" id="7615137at2"/>
<keyword evidence="2" id="KW-0229">DNA integration</keyword>
<gene>
    <name evidence="9" type="ORF">SAMN05443248_3927</name>
</gene>
<evidence type="ECO:0000313" key="10">
    <source>
        <dbReference type="Proteomes" id="UP000189796"/>
    </source>
</evidence>
<dbReference type="PROSITE" id="PS51898">
    <property type="entry name" value="TYR_RECOMBINASE"/>
    <property type="match status" value="1"/>
</dbReference>
<dbReference type="AlphaFoldDB" id="A0A1M5QS50"/>
<dbReference type="Proteomes" id="UP000189796">
    <property type="component" value="Chromosome I"/>
</dbReference>
<dbReference type="SUPFAM" id="SSF56349">
    <property type="entry name" value="DNA breaking-rejoining enzymes"/>
    <property type="match status" value="1"/>
</dbReference>
<dbReference type="InterPro" id="IPR050808">
    <property type="entry name" value="Phage_Integrase"/>
</dbReference>
<sequence>MAEQISEKIVGNLPTPGLIQTGKQKGKQKPNELHYFSGATLQGKKAPSGFAVRVTAAGTKSFVWFHRVDGKGYLETLGSWDRNPGGGEFSVYRAIVKAKERADEVSDGRGKDGKKVDPRPDRTRRREDANKPTVANVSGLLDSYITRYLKAGKLRSAGMIEAQLKRLVKPSIGKIGIHELRRSHVSRMLDDIAEGKARDVDGELVKGGPRMADLVLAYVRKAFNWYEVNGHDDDFTSPVVRGMARLKPSDRERERVLSDDEIRDVWSALDSITEPACFPAYVKTLLLTATRRSEGADLSTTELEGEIWTIPAARYKTKRDHVIPLSVPARELIASAAPAKPAKNAHFVFSTTDGAKPFSGFSKAKLELDKAIAKIREREGRPPMENWTLHDSRRTARTLLARAGVRDDVAERCLGHVIKGVEKVYNRYAYLEEKRAAFEALAALVSRILNPTSNVEELASRRGKHEQ</sequence>
<feature type="region of interest" description="Disordered" evidence="6">
    <location>
        <begin position="102"/>
        <end position="131"/>
    </location>
</feature>
<proteinExistence type="inferred from homology"/>
<comment type="similarity">
    <text evidence="1">Belongs to the 'phage' integrase family.</text>
</comment>
<evidence type="ECO:0000256" key="4">
    <source>
        <dbReference type="ARBA" id="ARBA00023172"/>
    </source>
</evidence>
<dbReference type="InterPro" id="IPR044068">
    <property type="entry name" value="CB"/>
</dbReference>
<dbReference type="GO" id="GO:0015074">
    <property type="term" value="P:DNA integration"/>
    <property type="evidence" value="ECO:0007669"/>
    <property type="project" value="UniProtKB-KW"/>
</dbReference>
<dbReference type="GO" id="GO:0006310">
    <property type="term" value="P:DNA recombination"/>
    <property type="evidence" value="ECO:0007669"/>
    <property type="project" value="UniProtKB-KW"/>
</dbReference>
<name>A0A1M5QS50_9BRAD</name>
<dbReference type="CDD" id="cd00801">
    <property type="entry name" value="INT_P4_C"/>
    <property type="match status" value="1"/>
</dbReference>
<feature type="compositionally biased region" description="Basic and acidic residues" evidence="6">
    <location>
        <begin position="102"/>
        <end position="130"/>
    </location>
</feature>
<evidence type="ECO:0000256" key="1">
    <source>
        <dbReference type="ARBA" id="ARBA00008857"/>
    </source>
</evidence>
<evidence type="ECO:0000256" key="2">
    <source>
        <dbReference type="ARBA" id="ARBA00022908"/>
    </source>
</evidence>
<feature type="domain" description="Tyr recombinase" evidence="7">
    <location>
        <begin position="252"/>
        <end position="439"/>
    </location>
</feature>
<keyword evidence="3 5" id="KW-0238">DNA-binding</keyword>
<dbReference type="Pfam" id="PF00589">
    <property type="entry name" value="Phage_integrase"/>
    <property type="match status" value="1"/>
</dbReference>
<dbReference type="PANTHER" id="PTHR30629:SF2">
    <property type="entry name" value="PROPHAGE INTEGRASE INTS-RELATED"/>
    <property type="match status" value="1"/>
</dbReference>
<dbReference type="RefSeq" id="WP_079602827.1">
    <property type="nucleotide sequence ID" value="NZ_LT670817.1"/>
</dbReference>
<dbReference type="Gene3D" id="3.30.160.390">
    <property type="entry name" value="Integrase, DNA-binding domain"/>
    <property type="match status" value="1"/>
</dbReference>
<dbReference type="EMBL" id="LT670817">
    <property type="protein sequence ID" value="SHH16600.1"/>
    <property type="molecule type" value="Genomic_DNA"/>
</dbReference>